<keyword evidence="2" id="KW-1185">Reference proteome</keyword>
<dbReference type="EMBL" id="CM047746">
    <property type="protein sequence ID" value="KAJ0020535.1"/>
    <property type="molecule type" value="Genomic_DNA"/>
</dbReference>
<accession>A0ACC0XMT2</accession>
<organism evidence="1 2">
    <name type="scientific">Pistacia integerrima</name>
    <dbReference type="NCBI Taxonomy" id="434235"/>
    <lineage>
        <taxon>Eukaryota</taxon>
        <taxon>Viridiplantae</taxon>
        <taxon>Streptophyta</taxon>
        <taxon>Embryophyta</taxon>
        <taxon>Tracheophyta</taxon>
        <taxon>Spermatophyta</taxon>
        <taxon>Magnoliopsida</taxon>
        <taxon>eudicotyledons</taxon>
        <taxon>Gunneridae</taxon>
        <taxon>Pentapetalae</taxon>
        <taxon>rosids</taxon>
        <taxon>malvids</taxon>
        <taxon>Sapindales</taxon>
        <taxon>Anacardiaceae</taxon>
        <taxon>Pistacia</taxon>
    </lineage>
</organism>
<evidence type="ECO:0000313" key="1">
    <source>
        <dbReference type="EMBL" id="KAJ0020535.1"/>
    </source>
</evidence>
<protein>
    <submittedName>
        <fullName evidence="1">Uncharacterized protein</fullName>
    </submittedName>
</protein>
<proteinExistence type="predicted"/>
<sequence length="139" mass="16122">MCVNSKQRLKCRCITDGRTSKKRKTEAWRFDVTEMETPHYTLPTQNVLEAKHLFRSGLSAFKQYVEDYKLVGLDTIELNVGSLEVLEETLMRYVRLIKSAGLKVKPQFAVKLNKSTFPLVVIELLGLMLSLHLDRMVWF</sequence>
<gene>
    <name evidence="1" type="ORF">Pint_30883</name>
</gene>
<evidence type="ECO:0000313" key="2">
    <source>
        <dbReference type="Proteomes" id="UP001163603"/>
    </source>
</evidence>
<dbReference type="Proteomes" id="UP001163603">
    <property type="component" value="Chromosome 11"/>
</dbReference>
<name>A0ACC0XMT2_9ROSI</name>
<reference evidence="2" key="1">
    <citation type="journal article" date="2023" name="G3 (Bethesda)">
        <title>Genome assembly and association tests identify interacting loci associated with vigor, precocity, and sex in interspecific pistachio rootstocks.</title>
        <authorList>
            <person name="Palmer W."/>
            <person name="Jacygrad E."/>
            <person name="Sagayaradj S."/>
            <person name="Cavanaugh K."/>
            <person name="Han R."/>
            <person name="Bertier L."/>
            <person name="Beede B."/>
            <person name="Kafkas S."/>
            <person name="Golino D."/>
            <person name="Preece J."/>
            <person name="Michelmore R."/>
        </authorList>
    </citation>
    <scope>NUCLEOTIDE SEQUENCE [LARGE SCALE GENOMIC DNA]</scope>
</reference>
<comment type="caution">
    <text evidence="1">The sequence shown here is derived from an EMBL/GenBank/DDBJ whole genome shotgun (WGS) entry which is preliminary data.</text>
</comment>